<dbReference type="InterPro" id="IPR036390">
    <property type="entry name" value="WH_DNA-bd_sf"/>
</dbReference>
<accession>A0ABW5PRR4</accession>
<dbReference type="SUPFAM" id="SSF46785">
    <property type="entry name" value="Winged helix' DNA-binding domain"/>
    <property type="match status" value="1"/>
</dbReference>
<comment type="caution">
    <text evidence="2">The sequence shown here is derived from an EMBL/GenBank/DDBJ whole genome shotgun (WGS) entry which is preliminary data.</text>
</comment>
<reference evidence="3" key="1">
    <citation type="journal article" date="2019" name="Int. J. Syst. Evol. Microbiol.">
        <title>The Global Catalogue of Microorganisms (GCM) 10K type strain sequencing project: providing services to taxonomists for standard genome sequencing and annotation.</title>
        <authorList>
            <consortium name="The Broad Institute Genomics Platform"/>
            <consortium name="The Broad Institute Genome Sequencing Center for Infectious Disease"/>
            <person name="Wu L."/>
            <person name="Ma J."/>
        </authorList>
    </citation>
    <scope>NUCLEOTIDE SEQUENCE [LARGE SCALE GENOMIC DNA]</scope>
    <source>
        <strain evidence="3">TISTR 2241</strain>
    </source>
</reference>
<gene>
    <name evidence="2" type="ORF">ACFSTF_09775</name>
</gene>
<evidence type="ECO:0000313" key="3">
    <source>
        <dbReference type="Proteomes" id="UP001597458"/>
    </source>
</evidence>
<organism evidence="2 3">
    <name type="scientific">Terrilactibacillus laevilacticus</name>
    <dbReference type="NCBI Taxonomy" id="1380157"/>
    <lineage>
        <taxon>Bacteria</taxon>
        <taxon>Bacillati</taxon>
        <taxon>Bacillota</taxon>
        <taxon>Bacilli</taxon>
        <taxon>Bacillales</taxon>
        <taxon>Bacillaceae</taxon>
        <taxon>Terrilactibacillus</taxon>
    </lineage>
</organism>
<evidence type="ECO:0000313" key="2">
    <source>
        <dbReference type="EMBL" id="MFD2617590.1"/>
    </source>
</evidence>
<name>A0ABW5PRR4_9BACI</name>
<dbReference type="InterPro" id="IPR013196">
    <property type="entry name" value="HTH_11"/>
</dbReference>
<dbReference type="InterPro" id="IPR036388">
    <property type="entry name" value="WH-like_DNA-bd_sf"/>
</dbReference>
<dbReference type="EMBL" id="JBHUMR010000013">
    <property type="protein sequence ID" value="MFD2617590.1"/>
    <property type="molecule type" value="Genomic_DNA"/>
</dbReference>
<dbReference type="Pfam" id="PF08279">
    <property type="entry name" value="HTH_11"/>
    <property type="match status" value="1"/>
</dbReference>
<dbReference type="RefSeq" id="WP_141190507.1">
    <property type="nucleotide sequence ID" value="NZ_JBHUMR010000013.1"/>
</dbReference>
<feature type="domain" description="Helix-turn-helix type 11" evidence="1">
    <location>
        <begin position="9"/>
        <end position="49"/>
    </location>
</feature>
<proteinExistence type="predicted"/>
<dbReference type="Proteomes" id="UP001597458">
    <property type="component" value="Unassembled WGS sequence"/>
</dbReference>
<dbReference type="Gene3D" id="1.10.10.10">
    <property type="entry name" value="Winged helix-like DNA-binding domain superfamily/Winged helix DNA-binding domain"/>
    <property type="match status" value="1"/>
</dbReference>
<protein>
    <submittedName>
        <fullName evidence="2">Helix-turn-helix domain-containing protein</fullName>
    </submittedName>
</protein>
<keyword evidence="3" id="KW-1185">Reference proteome</keyword>
<evidence type="ECO:0000259" key="1">
    <source>
        <dbReference type="Pfam" id="PF08279"/>
    </source>
</evidence>
<sequence length="92" mass="10814">MGKITQEDRLKFILKRVKENDITEEELAKKLNVSSRTIYNDVKVINQALDESSELKLENGTYRFLIYQRVRKRKSVDRYTASKSILSVISFI</sequence>